<dbReference type="Proteomes" id="UP000027142">
    <property type="component" value="Chromosome"/>
</dbReference>
<dbReference type="PANTHER" id="PTHR43586:SF4">
    <property type="entry name" value="ISOPENICILLIN N EPIMERASE"/>
    <property type="match status" value="1"/>
</dbReference>
<comment type="catalytic activity">
    <reaction evidence="5">
        <text>(sulfur carrier)-H + L-cysteine = (sulfur carrier)-SH + L-alanine</text>
        <dbReference type="Rhea" id="RHEA:43892"/>
        <dbReference type="Rhea" id="RHEA-COMP:14737"/>
        <dbReference type="Rhea" id="RHEA-COMP:14739"/>
        <dbReference type="ChEBI" id="CHEBI:29917"/>
        <dbReference type="ChEBI" id="CHEBI:35235"/>
        <dbReference type="ChEBI" id="CHEBI:57972"/>
        <dbReference type="ChEBI" id="CHEBI:64428"/>
        <dbReference type="EC" id="2.8.1.7"/>
    </reaction>
</comment>
<dbReference type="HOGENOM" id="CLU_003433_2_4_9"/>
<dbReference type="Gene3D" id="3.40.640.10">
    <property type="entry name" value="Type I PLP-dependent aspartate aminotransferase-like (Major domain)"/>
    <property type="match status" value="1"/>
</dbReference>
<accession>A0A060M7K6</accession>
<dbReference type="Pfam" id="PF00266">
    <property type="entry name" value="Aminotran_5"/>
    <property type="match status" value="1"/>
</dbReference>
<dbReference type="KEGG" id="ble:BleG1_3986"/>
<evidence type="ECO:0000256" key="1">
    <source>
        <dbReference type="ARBA" id="ARBA00001933"/>
    </source>
</evidence>
<organism evidence="7 8">
    <name type="scientific">Shouchella lehensis G1</name>
    <dbReference type="NCBI Taxonomy" id="1246626"/>
    <lineage>
        <taxon>Bacteria</taxon>
        <taxon>Bacillati</taxon>
        <taxon>Bacillota</taxon>
        <taxon>Bacilli</taxon>
        <taxon>Bacillales</taxon>
        <taxon>Bacillaceae</taxon>
        <taxon>Shouchella</taxon>
    </lineage>
</organism>
<dbReference type="InterPro" id="IPR015424">
    <property type="entry name" value="PyrdxlP-dep_Trfase"/>
</dbReference>
<name>A0A060M7K6_9BACI</name>
<evidence type="ECO:0000313" key="7">
    <source>
        <dbReference type="EMBL" id="AIC96528.1"/>
    </source>
</evidence>
<dbReference type="InterPro" id="IPR010969">
    <property type="entry name" value="Cys_dSase-rel_unknwn_funct"/>
</dbReference>
<evidence type="ECO:0000256" key="5">
    <source>
        <dbReference type="ARBA" id="ARBA00050776"/>
    </source>
</evidence>
<gene>
    <name evidence="7" type="ORF">BleG1_3986</name>
</gene>
<evidence type="ECO:0000256" key="4">
    <source>
        <dbReference type="ARBA" id="ARBA00022898"/>
    </source>
</evidence>
<dbReference type="EC" id="2.8.1.7" evidence="3"/>
<dbReference type="NCBIfam" id="TIGR01977">
    <property type="entry name" value="am_tr_V_EF2568"/>
    <property type="match status" value="1"/>
</dbReference>
<feature type="domain" description="Aminotransferase class V" evidence="6">
    <location>
        <begin position="3"/>
        <end position="369"/>
    </location>
</feature>
<proteinExistence type="inferred from homology"/>
<dbReference type="OrthoDB" id="9804366at2"/>
<dbReference type="PANTHER" id="PTHR43586">
    <property type="entry name" value="CYSTEINE DESULFURASE"/>
    <property type="match status" value="1"/>
</dbReference>
<evidence type="ECO:0000259" key="6">
    <source>
        <dbReference type="Pfam" id="PF00266"/>
    </source>
</evidence>
<dbReference type="AlphaFoldDB" id="A0A060M7K6"/>
<dbReference type="PATRIC" id="fig|1246626.3.peg.3977"/>
<dbReference type="InterPro" id="IPR016454">
    <property type="entry name" value="Cysteine_dSase"/>
</dbReference>
<dbReference type="STRING" id="1246626.BleG1_3986"/>
<dbReference type="InterPro" id="IPR015422">
    <property type="entry name" value="PyrdxlP-dep_Trfase_small"/>
</dbReference>
<dbReference type="RefSeq" id="WP_038484715.1">
    <property type="nucleotide sequence ID" value="NZ_CP003923.1"/>
</dbReference>
<comment type="similarity">
    <text evidence="2">Belongs to the class-V pyridoxal-phosphate-dependent aminotransferase family. Csd subfamily.</text>
</comment>
<sequence>MYYFDHAATSFPKPKRVIDSVVTTMEMHGANPGRGGHSLSRQASELVLQTRQKIAAFFHAPSEEHVWFYPNATFALNQAIIGFPFSNGDEVVTTHFEHNSVLRPLYAMEKQAGIIIRFAGGKTGEETAASVVEAINDKTKFVVINHASNVTGEIVPLTSISEKAKSVGAILCVDASQTAGTISINMERDGIDLLACPGHKGLLGPQGTGILLSKHDYHLKPMTYGGTGHSSESKDQPIMWPERYEAGTLNTPAIAGLGAGIDELEYLGGTEAIYQHEVQLVDYFLREIANVNVSLVGSDTTEGRLAVVSFAFAELSSQECAIILDQHYQIAVRAGLHCAPKLHEWFGSINKGLVRVSFGPYTTMNDVRVLIQAIKEIGASF</sequence>
<reference evidence="7 8" key="1">
    <citation type="journal article" date="2014" name="Gene">
        <title>A comparative genomic analysis of the alkalitolerant soil bacterium Bacillus lehensis G1.</title>
        <authorList>
            <person name="Noor Y.M."/>
            <person name="Samsulrizal N.H."/>
            <person name="Jema'on N.A."/>
            <person name="Low K.O."/>
            <person name="Ramli A.N."/>
            <person name="Alias N.I."/>
            <person name="Damis S.I."/>
            <person name="Fuzi S.F."/>
            <person name="Isa M.N."/>
            <person name="Murad A.M."/>
            <person name="Raih M.F."/>
            <person name="Bakar F.D."/>
            <person name="Najimudin N."/>
            <person name="Mahadi N.M."/>
            <person name="Illias R.M."/>
        </authorList>
    </citation>
    <scope>NUCLEOTIDE SEQUENCE [LARGE SCALE GENOMIC DNA]</scope>
    <source>
        <strain evidence="7 8">G1</strain>
    </source>
</reference>
<evidence type="ECO:0000313" key="8">
    <source>
        <dbReference type="Proteomes" id="UP000027142"/>
    </source>
</evidence>
<keyword evidence="4" id="KW-0663">Pyridoxal phosphate</keyword>
<evidence type="ECO:0000256" key="3">
    <source>
        <dbReference type="ARBA" id="ARBA00012239"/>
    </source>
</evidence>
<dbReference type="SUPFAM" id="SSF53383">
    <property type="entry name" value="PLP-dependent transferases"/>
    <property type="match status" value="1"/>
</dbReference>
<dbReference type="GO" id="GO:0031071">
    <property type="term" value="F:cysteine desulfurase activity"/>
    <property type="evidence" value="ECO:0007669"/>
    <property type="project" value="UniProtKB-EC"/>
</dbReference>
<dbReference type="eggNOG" id="COG0520">
    <property type="taxonomic scope" value="Bacteria"/>
</dbReference>
<evidence type="ECO:0000256" key="2">
    <source>
        <dbReference type="ARBA" id="ARBA00010447"/>
    </source>
</evidence>
<dbReference type="EMBL" id="CP003923">
    <property type="protein sequence ID" value="AIC96528.1"/>
    <property type="molecule type" value="Genomic_DNA"/>
</dbReference>
<keyword evidence="8" id="KW-1185">Reference proteome</keyword>
<dbReference type="PIRSF" id="PIRSF005572">
    <property type="entry name" value="NifS"/>
    <property type="match status" value="1"/>
</dbReference>
<dbReference type="InterPro" id="IPR000192">
    <property type="entry name" value="Aminotrans_V_dom"/>
</dbReference>
<dbReference type="Gene3D" id="3.90.1150.10">
    <property type="entry name" value="Aspartate Aminotransferase, domain 1"/>
    <property type="match status" value="1"/>
</dbReference>
<dbReference type="InterPro" id="IPR015421">
    <property type="entry name" value="PyrdxlP-dep_Trfase_major"/>
</dbReference>
<protein>
    <recommendedName>
        <fullName evidence="3">cysteine desulfurase</fullName>
        <ecNumber evidence="3">2.8.1.7</ecNumber>
    </recommendedName>
</protein>
<comment type="cofactor">
    <cofactor evidence="1">
        <name>pyridoxal 5'-phosphate</name>
        <dbReference type="ChEBI" id="CHEBI:597326"/>
    </cofactor>
</comment>